<dbReference type="Gene3D" id="2.170.130.10">
    <property type="entry name" value="TonB-dependent receptor, plug domain"/>
    <property type="match status" value="1"/>
</dbReference>
<dbReference type="Pfam" id="PF00593">
    <property type="entry name" value="TonB_dep_Rec_b-barrel"/>
    <property type="match status" value="1"/>
</dbReference>
<gene>
    <name evidence="15" type="primary">pfeA</name>
    <name evidence="15" type="ORF">SPACI_008730</name>
</gene>
<dbReference type="SUPFAM" id="SSF56935">
    <property type="entry name" value="Porins"/>
    <property type="match status" value="1"/>
</dbReference>
<keyword evidence="4 10" id="KW-0812">Transmembrane</keyword>
<dbReference type="PROSITE" id="PS00430">
    <property type="entry name" value="TONB_DEPENDENT_REC_1"/>
    <property type="match status" value="1"/>
</dbReference>
<reference evidence="15" key="1">
    <citation type="submission" date="2024-05" db="EMBL/GenBank/DDBJ databases">
        <title>Isolation and characterization of Sporomusa carbonis sp. nov., a carboxydotrophic hydrogenogen in the genus of Sporomusa isolated from a charcoal burning pile.</title>
        <authorList>
            <person name="Boeer T."/>
            <person name="Rosenbaum F."/>
            <person name="Eysell L."/>
            <person name="Mueller V."/>
            <person name="Daniel R."/>
            <person name="Poehlein A."/>
        </authorList>
    </citation>
    <scope>NUCLEOTIDE SEQUENCE [LARGE SCALE GENOMIC DNA]</scope>
    <source>
        <strain evidence="15">DSM 3132</strain>
    </source>
</reference>
<accession>A0ABZ3IYD7</accession>
<dbReference type="PROSITE" id="PS52016">
    <property type="entry name" value="TONB_DEPENDENT_REC_3"/>
    <property type="match status" value="1"/>
</dbReference>
<evidence type="ECO:0000256" key="2">
    <source>
        <dbReference type="ARBA" id="ARBA00022448"/>
    </source>
</evidence>
<evidence type="ECO:0000259" key="13">
    <source>
        <dbReference type="Pfam" id="PF00593"/>
    </source>
</evidence>
<dbReference type="InterPro" id="IPR012910">
    <property type="entry name" value="Plug_dom"/>
</dbReference>
<evidence type="ECO:0000313" key="15">
    <source>
        <dbReference type="EMBL" id="XFO70873.1"/>
    </source>
</evidence>
<evidence type="ECO:0000256" key="11">
    <source>
        <dbReference type="RuleBase" id="RU003357"/>
    </source>
</evidence>
<keyword evidence="6 11" id="KW-0798">TonB box</keyword>
<sequence length="659" mass="73422">MIRKPHKLTLMTALTSLLLSNSAVAATAEETKQFDLDTVVVTATKTEKSIKDVPAAVTVITAEDMKKSNVRTLSDALRNVPGLYIKEQSGMKGTKISIRGLSQNRVLFLQDGMPLNNGYTGGPQWSGIPIDSIERVEIIRGPFSALYGSSAMGGVVNIITKEAAKPETTVTAGTGTNGTHSQTFSHNGVEGKLEYYLNYSKNDTDGYILNPANPDEGKFGSDNKQYSGKIIYHINATDKLIISKGRSEGTYQYSIKTDRGNRTNETLKVGYQAKLAPDKMLNFRFSELNFSDYWTITGKNYNTNPVKTREGEVNLNWKINPNNTLTVGVSSKVDKCDGKTYLLTNPRDISSINKLLERSGGKTTTNSIYFQDEMEFTPQTTMLVGGRYDNWKFTNGYNLAGSMQKKSENNFSPKASLLFKADASTTWYASAGKSFSSPSIFNLSRRWDVTRTLLLPNPDLKPEKANSYELGVTHKVSPNTTAKVSVFQNNVTDMIYQSFIRMLTADKQELQWKNAGKAEIKGIELELNHKFSPETSGYINYTHNNSKITANSDTTLVGKQVPTVPKDAFNIGFTYQHEKLTANLEGRYLSRTYESDNNTEPANGYGAYEPFFVVDTKFSYRFTPDTAISLEVSNLFDRQYYRETLAAGRTVFVELTQKF</sequence>
<name>A0ABZ3IYD7_SPOA4</name>
<evidence type="ECO:0000256" key="6">
    <source>
        <dbReference type="ARBA" id="ARBA00023077"/>
    </source>
</evidence>
<organism evidence="15 16">
    <name type="scientific">Sporomusa acidovorans (strain ATCC 49682 / DSM 3132 / Mol)</name>
    <dbReference type="NCBI Taxonomy" id="1123286"/>
    <lineage>
        <taxon>Bacteria</taxon>
        <taxon>Bacillati</taxon>
        <taxon>Bacillota</taxon>
        <taxon>Negativicutes</taxon>
        <taxon>Selenomonadales</taxon>
        <taxon>Sporomusaceae</taxon>
        <taxon>Sporomusa</taxon>
    </lineage>
</organism>
<evidence type="ECO:0000313" key="16">
    <source>
        <dbReference type="Proteomes" id="UP000216052"/>
    </source>
</evidence>
<feature type="domain" description="TonB-dependent receptor-like beta-barrel" evidence="13">
    <location>
        <begin position="198"/>
        <end position="635"/>
    </location>
</feature>
<evidence type="ECO:0000256" key="4">
    <source>
        <dbReference type="ARBA" id="ARBA00022692"/>
    </source>
</evidence>
<keyword evidence="9 10" id="KW-0998">Cell outer membrane</keyword>
<dbReference type="InterPro" id="IPR000531">
    <property type="entry name" value="Beta-barrel_TonB"/>
</dbReference>
<feature type="domain" description="TonB-dependent receptor plug" evidence="14">
    <location>
        <begin position="50"/>
        <end position="155"/>
    </location>
</feature>
<evidence type="ECO:0000259" key="14">
    <source>
        <dbReference type="Pfam" id="PF07715"/>
    </source>
</evidence>
<dbReference type="Proteomes" id="UP000216052">
    <property type="component" value="Chromosome"/>
</dbReference>
<evidence type="ECO:0000256" key="5">
    <source>
        <dbReference type="ARBA" id="ARBA00022729"/>
    </source>
</evidence>
<keyword evidence="5 12" id="KW-0732">Signal</keyword>
<feature type="signal peptide" evidence="12">
    <location>
        <begin position="1"/>
        <end position="25"/>
    </location>
</feature>
<protein>
    <submittedName>
        <fullName evidence="15">Ferric enterobactin receptor</fullName>
    </submittedName>
</protein>
<dbReference type="Pfam" id="PF07715">
    <property type="entry name" value="Plug"/>
    <property type="match status" value="1"/>
</dbReference>
<evidence type="ECO:0000256" key="3">
    <source>
        <dbReference type="ARBA" id="ARBA00022452"/>
    </source>
</evidence>
<comment type="similarity">
    <text evidence="10 11">Belongs to the TonB-dependent receptor family.</text>
</comment>
<comment type="subcellular location">
    <subcellularLocation>
        <location evidence="1 10">Cell outer membrane</location>
        <topology evidence="1 10">Multi-pass membrane protein</topology>
    </subcellularLocation>
</comment>
<evidence type="ECO:0000256" key="8">
    <source>
        <dbReference type="ARBA" id="ARBA00023170"/>
    </source>
</evidence>
<evidence type="ECO:0000256" key="1">
    <source>
        <dbReference type="ARBA" id="ARBA00004571"/>
    </source>
</evidence>
<dbReference type="InterPro" id="IPR039426">
    <property type="entry name" value="TonB-dep_rcpt-like"/>
</dbReference>
<dbReference type="PANTHER" id="PTHR30069">
    <property type="entry name" value="TONB-DEPENDENT OUTER MEMBRANE RECEPTOR"/>
    <property type="match status" value="1"/>
</dbReference>
<evidence type="ECO:0000256" key="10">
    <source>
        <dbReference type="PROSITE-ProRule" id="PRU01360"/>
    </source>
</evidence>
<dbReference type="InterPro" id="IPR037066">
    <property type="entry name" value="Plug_dom_sf"/>
</dbReference>
<keyword evidence="8 15" id="KW-0675">Receptor</keyword>
<dbReference type="InterPro" id="IPR036942">
    <property type="entry name" value="Beta-barrel_TonB_sf"/>
</dbReference>
<keyword evidence="2 10" id="KW-0813">Transport</keyword>
<dbReference type="EMBL" id="CP155571">
    <property type="protein sequence ID" value="XFO70873.1"/>
    <property type="molecule type" value="Genomic_DNA"/>
</dbReference>
<dbReference type="PANTHER" id="PTHR30069:SF29">
    <property type="entry name" value="HEMOGLOBIN AND HEMOGLOBIN-HAPTOGLOBIN-BINDING PROTEIN 1-RELATED"/>
    <property type="match status" value="1"/>
</dbReference>
<dbReference type="InterPro" id="IPR010916">
    <property type="entry name" value="TonB_box_CS"/>
</dbReference>
<evidence type="ECO:0000256" key="7">
    <source>
        <dbReference type="ARBA" id="ARBA00023136"/>
    </source>
</evidence>
<proteinExistence type="inferred from homology"/>
<keyword evidence="3 10" id="KW-1134">Transmembrane beta strand</keyword>
<dbReference type="CDD" id="cd01347">
    <property type="entry name" value="ligand_gated_channel"/>
    <property type="match status" value="1"/>
</dbReference>
<keyword evidence="7 10" id="KW-0472">Membrane</keyword>
<feature type="chain" id="PRO_5045152855" evidence="12">
    <location>
        <begin position="26"/>
        <end position="659"/>
    </location>
</feature>
<keyword evidence="16" id="KW-1185">Reference proteome</keyword>
<dbReference type="RefSeq" id="WP_093795125.1">
    <property type="nucleotide sequence ID" value="NZ_CP155571.1"/>
</dbReference>
<dbReference type="Gene3D" id="2.40.170.20">
    <property type="entry name" value="TonB-dependent receptor, beta-barrel domain"/>
    <property type="match status" value="1"/>
</dbReference>
<evidence type="ECO:0000256" key="9">
    <source>
        <dbReference type="ARBA" id="ARBA00023237"/>
    </source>
</evidence>
<evidence type="ECO:0000256" key="12">
    <source>
        <dbReference type="SAM" id="SignalP"/>
    </source>
</evidence>